<comment type="caution">
    <text evidence="8">The sequence shown here is derived from an EMBL/GenBank/DDBJ whole genome shotgun (WGS) entry which is preliminary data.</text>
</comment>
<dbReference type="OrthoDB" id="3144405at2759"/>
<feature type="region of interest" description="Disordered" evidence="6">
    <location>
        <begin position="291"/>
        <end position="333"/>
    </location>
</feature>
<dbReference type="InterPro" id="IPR019437">
    <property type="entry name" value="TPP1/Est3"/>
</dbReference>
<proteinExistence type="predicted"/>
<comment type="subcellular location">
    <subcellularLocation>
        <location evidence="2">Chromosome</location>
        <location evidence="2">Telomere</location>
    </subcellularLocation>
    <subcellularLocation>
        <location evidence="1">Nucleus</location>
    </subcellularLocation>
</comment>
<sequence length="400" mass="44705">MSDALLPWIRDYIISIAESYGANFSNIPLYPKNKKVQLIQFLTYGSDNQDTLIWAEISDKQYIIPVKFTKDAVADYCAARPGQRLTRHKGAIFRISRFRPISTRIPTTSGTLTTEPTLVLECSSLVDLGSSGEATFGSPEPILNHPDIRLWNDGLKKDGGAGYALVYHHSYSNLAPRNVLKNRKEERVPILSPPPPPSPPKHSEIHVDITRGKASFSSIDAYHAFWQASRVSFVMSSHSTRIMQKTAKNPMYQEPPTIAPPSLEYAQTEVEFEDINIPSSRSATPFSAWEATPLPRASPAPYDDDNQQRRSLVPRKIPRPASPVPMPKNHTGPALILAPNSDTSQSQSQSQSIQKEAEGFFRDTLGIDAGDYPWLDLWRIKEIMARTLHARRLANMSNIT</sequence>
<keyword evidence="3" id="KW-0158">Chromosome</keyword>
<evidence type="ECO:0000313" key="8">
    <source>
        <dbReference type="EMBL" id="KAG5172735.1"/>
    </source>
</evidence>
<dbReference type="AlphaFoldDB" id="A0A8H7Y2V8"/>
<evidence type="ECO:0000256" key="6">
    <source>
        <dbReference type="SAM" id="MobiDB-lite"/>
    </source>
</evidence>
<keyword evidence="4" id="KW-0779">Telomere</keyword>
<evidence type="ECO:0000256" key="1">
    <source>
        <dbReference type="ARBA" id="ARBA00004123"/>
    </source>
</evidence>
<evidence type="ECO:0000256" key="5">
    <source>
        <dbReference type="ARBA" id="ARBA00023242"/>
    </source>
</evidence>
<accession>A0A8H7Y2V8</accession>
<dbReference type="GO" id="GO:0007004">
    <property type="term" value="P:telomere maintenance via telomerase"/>
    <property type="evidence" value="ECO:0007669"/>
    <property type="project" value="InterPro"/>
</dbReference>
<name>A0A8H7Y2V8_PSICU</name>
<protein>
    <recommendedName>
        <fullName evidence="7">Shelterin complex subunit TPP1/Est3 domain-containing protein</fullName>
    </recommendedName>
</protein>
<dbReference type="GO" id="GO:0042162">
    <property type="term" value="F:telomeric DNA binding"/>
    <property type="evidence" value="ECO:0007669"/>
    <property type="project" value="InterPro"/>
</dbReference>
<feature type="domain" description="Shelterin complex subunit TPP1/Est3" evidence="7">
    <location>
        <begin position="6"/>
        <end position="98"/>
    </location>
</feature>
<organism evidence="8">
    <name type="scientific">Psilocybe cubensis</name>
    <name type="common">Psychedelic mushroom</name>
    <name type="synonym">Stropharia cubensis</name>
    <dbReference type="NCBI Taxonomy" id="181762"/>
    <lineage>
        <taxon>Eukaryota</taxon>
        <taxon>Fungi</taxon>
        <taxon>Dikarya</taxon>
        <taxon>Basidiomycota</taxon>
        <taxon>Agaricomycotina</taxon>
        <taxon>Agaricomycetes</taxon>
        <taxon>Agaricomycetidae</taxon>
        <taxon>Agaricales</taxon>
        <taxon>Agaricineae</taxon>
        <taxon>Strophariaceae</taxon>
        <taxon>Psilocybe</taxon>
    </lineage>
</organism>
<keyword evidence="5" id="KW-0539">Nucleus</keyword>
<dbReference type="Pfam" id="PF10341">
    <property type="entry name" value="TPP1"/>
    <property type="match status" value="1"/>
</dbReference>
<reference evidence="8" key="1">
    <citation type="submission" date="2021-02" db="EMBL/GenBank/DDBJ databases">
        <title>Psilocybe cubensis genome.</title>
        <authorList>
            <person name="Mckernan K.J."/>
            <person name="Crawford S."/>
            <person name="Trippe A."/>
            <person name="Kane L.T."/>
            <person name="Mclaughlin S."/>
        </authorList>
    </citation>
    <scope>NUCLEOTIDE SEQUENCE [LARGE SCALE GENOMIC DNA]</scope>
    <source>
        <strain evidence="8">MGC-MH-2018</strain>
    </source>
</reference>
<dbReference type="GO" id="GO:0005697">
    <property type="term" value="C:telomerase holoenzyme complex"/>
    <property type="evidence" value="ECO:0007669"/>
    <property type="project" value="InterPro"/>
</dbReference>
<evidence type="ECO:0000256" key="3">
    <source>
        <dbReference type="ARBA" id="ARBA00022454"/>
    </source>
</evidence>
<dbReference type="GO" id="GO:0000781">
    <property type="term" value="C:chromosome, telomeric region"/>
    <property type="evidence" value="ECO:0007669"/>
    <property type="project" value="UniProtKB-SubCell"/>
</dbReference>
<evidence type="ECO:0000256" key="4">
    <source>
        <dbReference type="ARBA" id="ARBA00022895"/>
    </source>
</evidence>
<dbReference type="EMBL" id="JAFIQS010000002">
    <property type="protein sequence ID" value="KAG5172735.1"/>
    <property type="molecule type" value="Genomic_DNA"/>
</dbReference>
<evidence type="ECO:0000259" key="7">
    <source>
        <dbReference type="Pfam" id="PF10341"/>
    </source>
</evidence>
<evidence type="ECO:0000256" key="2">
    <source>
        <dbReference type="ARBA" id="ARBA00004574"/>
    </source>
</evidence>
<gene>
    <name evidence="8" type="ORF">JR316_002238</name>
</gene>